<dbReference type="RefSeq" id="WP_068960537.1">
    <property type="nucleotide sequence ID" value="NZ_CAORJY010000009.1"/>
</dbReference>
<reference evidence="3" key="1">
    <citation type="submission" date="2016-04" db="EMBL/GenBank/DDBJ databases">
        <title>Complete Genome Sequences of Twelve Strains of a Stable Defined Moderately Diverse Mouse Microbiota 2 (sDMDMm2).</title>
        <authorList>
            <person name="Uchimura Y."/>
            <person name="Wyss M."/>
            <person name="Brugiroux S."/>
            <person name="Limenitakis J.P."/>
            <person name="Stecher B."/>
            <person name="McCoy K.D."/>
            <person name="Macpherson A.J."/>
        </authorList>
    </citation>
    <scope>NUCLEOTIDE SEQUENCE [LARGE SCALE GENOMIC DNA]</scope>
    <source>
        <strain evidence="3">YL27</strain>
    </source>
</reference>
<dbReference type="GeneID" id="65536254"/>
<dbReference type="Proteomes" id="UP000186351">
    <property type="component" value="Chromosome"/>
</dbReference>
<dbReference type="PANTHER" id="PTHR43404">
    <property type="entry name" value="LIPOPOLYSACCHARIDE CHOLINEPHOSPHOTRANSFERASE LICD"/>
    <property type="match status" value="1"/>
</dbReference>
<proteinExistence type="predicted"/>
<feature type="domain" description="LicD/FKTN/FKRP nucleotidyltransferase" evidence="1">
    <location>
        <begin position="39"/>
        <end position="243"/>
    </location>
</feature>
<dbReference type="OrthoDB" id="9786100at2"/>
<dbReference type="InterPro" id="IPR007074">
    <property type="entry name" value="LicD/FKTN/FKRP_NTP_transf"/>
</dbReference>
<dbReference type="InterPro" id="IPR052942">
    <property type="entry name" value="LPS_cholinephosphotransferase"/>
</dbReference>
<protein>
    <submittedName>
        <fullName evidence="2">LicD family protein</fullName>
    </submittedName>
</protein>
<sequence>MIDYTTQLKLRQQFNPDGSPLRQLQIRLLDLLRFFDDFCNEHGIKYWLSSGTCLGAIRHGGFIPWDDDVDVEMLDEDYQKLLYEFGIHSKGNYVIQSQLNDENYIMPFAKLRDLNTVISEKFGYDKKYKYKGLFIDIFHLTKSNSYWAHRIAGIIYWRSIYCDNNLISKVKKSIFKCVYITIYPILKLIDSLKNTSILRHKLGSSYHAKREYKDIFPLKYVRFENLLLPVPNNYESYLSKIYGDYENLPDLNSIHTHITDYKVIK</sequence>
<dbReference type="KEGG" id="pary:A4V02_05245"/>
<dbReference type="Pfam" id="PF04991">
    <property type="entry name" value="LicD"/>
    <property type="match status" value="1"/>
</dbReference>
<evidence type="ECO:0000259" key="1">
    <source>
        <dbReference type="Pfam" id="PF04991"/>
    </source>
</evidence>
<gene>
    <name evidence="2" type="ORF">A4V02_05245</name>
</gene>
<keyword evidence="3" id="KW-1185">Reference proteome</keyword>
<name>A0A1B1S8Q6_9BACT</name>
<accession>A0A1B1S8Q6</accession>
<dbReference type="STRING" id="1796646.A4V02_05245"/>
<evidence type="ECO:0000313" key="3">
    <source>
        <dbReference type="Proteomes" id="UP000186351"/>
    </source>
</evidence>
<dbReference type="EMBL" id="CP015402">
    <property type="protein sequence ID" value="ANU63181.1"/>
    <property type="molecule type" value="Genomic_DNA"/>
</dbReference>
<dbReference type="GO" id="GO:0009100">
    <property type="term" value="P:glycoprotein metabolic process"/>
    <property type="evidence" value="ECO:0007669"/>
    <property type="project" value="UniProtKB-ARBA"/>
</dbReference>
<accession>A0A1Z2XJY7</accession>
<evidence type="ECO:0000313" key="2">
    <source>
        <dbReference type="EMBL" id="ANU63181.1"/>
    </source>
</evidence>
<dbReference type="AlphaFoldDB" id="A0A1B1S8Q6"/>
<dbReference type="PANTHER" id="PTHR43404:SF2">
    <property type="entry name" value="LIPOPOLYSACCHARIDE CHOLINEPHOSPHOTRANSFERASE LICD"/>
    <property type="match status" value="1"/>
</dbReference>
<organism evidence="2 3">
    <name type="scientific">Muribaculum intestinale</name>
    <dbReference type="NCBI Taxonomy" id="1796646"/>
    <lineage>
        <taxon>Bacteria</taxon>
        <taxon>Pseudomonadati</taxon>
        <taxon>Bacteroidota</taxon>
        <taxon>Bacteroidia</taxon>
        <taxon>Bacteroidales</taxon>
        <taxon>Muribaculaceae</taxon>
        <taxon>Muribaculum</taxon>
    </lineage>
</organism>